<reference evidence="2 3" key="1">
    <citation type="submission" date="2019-05" db="EMBL/GenBank/DDBJ databases">
        <title>Another draft genome of Portunus trituberculatus and its Hox gene families provides insights of decapod evolution.</title>
        <authorList>
            <person name="Jeong J.-H."/>
            <person name="Song I."/>
            <person name="Kim S."/>
            <person name="Choi T."/>
            <person name="Kim D."/>
            <person name="Ryu S."/>
            <person name="Kim W."/>
        </authorList>
    </citation>
    <scope>NUCLEOTIDE SEQUENCE [LARGE SCALE GENOMIC DNA]</scope>
    <source>
        <tissue evidence="2">Muscle</tissue>
    </source>
</reference>
<evidence type="ECO:0000256" key="1">
    <source>
        <dbReference type="SAM" id="MobiDB-lite"/>
    </source>
</evidence>
<feature type="compositionally biased region" description="Basic and acidic residues" evidence="1">
    <location>
        <begin position="36"/>
        <end position="47"/>
    </location>
</feature>
<proteinExistence type="predicted"/>
<comment type="caution">
    <text evidence="2">The sequence shown here is derived from an EMBL/GenBank/DDBJ whole genome shotgun (WGS) entry which is preliminary data.</text>
</comment>
<feature type="region of interest" description="Disordered" evidence="1">
    <location>
        <begin position="36"/>
        <end position="56"/>
    </location>
</feature>
<feature type="compositionally biased region" description="Basic residues" evidence="1">
    <location>
        <begin position="1"/>
        <end position="18"/>
    </location>
</feature>
<dbReference type="Proteomes" id="UP000324222">
    <property type="component" value="Unassembled WGS sequence"/>
</dbReference>
<accession>A0A5B7GJN0</accession>
<dbReference type="EMBL" id="VSRR010014610">
    <property type="protein sequence ID" value="MPC57228.1"/>
    <property type="molecule type" value="Genomic_DNA"/>
</dbReference>
<feature type="region of interest" description="Disordered" evidence="1">
    <location>
        <begin position="1"/>
        <end position="21"/>
    </location>
</feature>
<organism evidence="2 3">
    <name type="scientific">Portunus trituberculatus</name>
    <name type="common">Swimming crab</name>
    <name type="synonym">Neptunus trituberculatus</name>
    <dbReference type="NCBI Taxonomy" id="210409"/>
    <lineage>
        <taxon>Eukaryota</taxon>
        <taxon>Metazoa</taxon>
        <taxon>Ecdysozoa</taxon>
        <taxon>Arthropoda</taxon>
        <taxon>Crustacea</taxon>
        <taxon>Multicrustacea</taxon>
        <taxon>Malacostraca</taxon>
        <taxon>Eumalacostraca</taxon>
        <taxon>Eucarida</taxon>
        <taxon>Decapoda</taxon>
        <taxon>Pleocyemata</taxon>
        <taxon>Brachyura</taxon>
        <taxon>Eubrachyura</taxon>
        <taxon>Portunoidea</taxon>
        <taxon>Portunidae</taxon>
        <taxon>Portuninae</taxon>
        <taxon>Portunus</taxon>
    </lineage>
</organism>
<name>A0A5B7GJN0_PORTR</name>
<dbReference type="AlphaFoldDB" id="A0A5B7GJN0"/>
<keyword evidence="3" id="KW-1185">Reference proteome</keyword>
<evidence type="ECO:0000313" key="3">
    <source>
        <dbReference type="Proteomes" id="UP000324222"/>
    </source>
</evidence>
<gene>
    <name evidence="2" type="ORF">E2C01_051205</name>
</gene>
<evidence type="ECO:0000313" key="2">
    <source>
        <dbReference type="EMBL" id="MPC57228.1"/>
    </source>
</evidence>
<sequence>MKRKIRGKERKEKQRYKQAGKTPRILHSCFKWREERGAGGADRRTDRPGYLITPPPPLAFTAPPWVPIELTKQN</sequence>
<protein>
    <submittedName>
        <fullName evidence="2">Uncharacterized protein</fullName>
    </submittedName>
</protein>